<dbReference type="PANTHER" id="PTHR11783">
    <property type="entry name" value="SULFOTRANSFERASE SULT"/>
    <property type="match status" value="1"/>
</dbReference>
<gene>
    <name evidence="4" type="ORF">LSAA_4488</name>
</gene>
<evidence type="ECO:0000259" key="3">
    <source>
        <dbReference type="Pfam" id="PF00685"/>
    </source>
</evidence>
<dbReference type="Proteomes" id="UP000675881">
    <property type="component" value="Chromosome 13"/>
</dbReference>
<sequence length="382" mass="44720">MSNLHKISEDEKEARSKLWTGPCTAMVKMVSCKDFYVPERYLEIKEEIESLEIRSDDLFLISYPKAGSTWCQEMVWQLKEGTNFEGGKRNLGERIPFLELESLYLRESDFPQKSVEDVKNKSSPRIIKSHLLTPFLPKDLLKVAKVIYIMRNPKDVCVSYYNHEKILISHEYTGSFEEYAELFIQGKLLYGSYWDHLKFGLEIQKLDNVLLLCYENMKKDLIKEMKKVLDFMKWEDLSEEKLQILTEHLSFTKFQKNSAVNLDSDIGNKVNKNGHFIRKGIVGDWKNYFSSELSDRFDGKTKKLFRVRRDKCGGYFLQSGCIQSHCVRSSEDDGVEQHLGKVSSREKEENYLSRIDQEFFGGSSILVNESLSNNPWPWIRRE</sequence>
<organism evidence="4 5">
    <name type="scientific">Lepeophtheirus salmonis</name>
    <name type="common">Salmon louse</name>
    <name type="synonym">Caligus salmonis</name>
    <dbReference type="NCBI Taxonomy" id="72036"/>
    <lineage>
        <taxon>Eukaryota</taxon>
        <taxon>Metazoa</taxon>
        <taxon>Ecdysozoa</taxon>
        <taxon>Arthropoda</taxon>
        <taxon>Crustacea</taxon>
        <taxon>Multicrustacea</taxon>
        <taxon>Hexanauplia</taxon>
        <taxon>Copepoda</taxon>
        <taxon>Siphonostomatoida</taxon>
        <taxon>Caligidae</taxon>
        <taxon>Lepeophtheirus</taxon>
    </lineage>
</organism>
<dbReference type="EMBL" id="HG994592">
    <property type="protein sequence ID" value="CAF2823792.1"/>
    <property type="molecule type" value="Genomic_DNA"/>
</dbReference>
<dbReference type="InterPro" id="IPR027417">
    <property type="entry name" value="P-loop_NTPase"/>
</dbReference>
<dbReference type="InterPro" id="IPR000863">
    <property type="entry name" value="Sulfotransferase_dom"/>
</dbReference>
<evidence type="ECO:0000313" key="5">
    <source>
        <dbReference type="Proteomes" id="UP000675881"/>
    </source>
</evidence>
<evidence type="ECO:0000256" key="2">
    <source>
        <dbReference type="ARBA" id="ARBA00022679"/>
    </source>
</evidence>
<dbReference type="SUPFAM" id="SSF52540">
    <property type="entry name" value="P-loop containing nucleoside triphosphate hydrolases"/>
    <property type="match status" value="1"/>
</dbReference>
<keyword evidence="5" id="KW-1185">Reference proteome</keyword>
<keyword evidence="2 4" id="KW-0808">Transferase</keyword>
<feature type="domain" description="Sulfotransferase" evidence="3">
    <location>
        <begin position="56"/>
        <end position="303"/>
    </location>
</feature>
<proteinExistence type="inferred from homology"/>
<dbReference type="EC" id="2.8.2.4" evidence="4"/>
<comment type="similarity">
    <text evidence="1">Belongs to the sulfotransferase 1 family.</text>
</comment>
<dbReference type="OrthoDB" id="205623at2759"/>
<dbReference type="Pfam" id="PF00685">
    <property type="entry name" value="Sulfotransfer_1"/>
    <property type="match status" value="1"/>
</dbReference>
<evidence type="ECO:0000256" key="1">
    <source>
        <dbReference type="ARBA" id="ARBA00005771"/>
    </source>
</evidence>
<dbReference type="Gene3D" id="3.40.50.300">
    <property type="entry name" value="P-loop containing nucleotide triphosphate hydrolases"/>
    <property type="match status" value="1"/>
</dbReference>
<protein>
    <submittedName>
        <fullName evidence="4">SULT1E1</fullName>
        <ecNumber evidence="4">2.8.2.4</ecNumber>
    </submittedName>
</protein>
<reference evidence="4" key="1">
    <citation type="submission" date="2021-02" db="EMBL/GenBank/DDBJ databases">
        <authorList>
            <person name="Bekaert M."/>
        </authorList>
    </citation>
    <scope>NUCLEOTIDE SEQUENCE</scope>
    <source>
        <strain evidence="4">IoA-00</strain>
    </source>
</reference>
<dbReference type="AlphaFoldDB" id="A0A7R8CKW1"/>
<accession>A0A7R8CKW1</accession>
<evidence type="ECO:0000313" key="4">
    <source>
        <dbReference type="EMBL" id="CAF2823792.1"/>
    </source>
</evidence>
<name>A0A7R8CKW1_LEPSM</name>
<dbReference type="GO" id="GO:0004304">
    <property type="term" value="F:estrone sulfotransferase activity"/>
    <property type="evidence" value="ECO:0007669"/>
    <property type="project" value="UniProtKB-EC"/>
</dbReference>